<dbReference type="InterPro" id="IPR003759">
    <property type="entry name" value="Cbl-bd_cap"/>
</dbReference>
<keyword evidence="29" id="KW-1185">Reference proteome</keyword>
<keyword evidence="17 21" id="KW-0170">Cobalt</keyword>
<dbReference type="SUPFAM" id="SSF47644">
    <property type="entry name" value="Methionine synthase domain"/>
    <property type="match status" value="1"/>
</dbReference>
<gene>
    <name evidence="28" type="primary">metH</name>
    <name evidence="28" type="ORF">ACJDT4_04230</name>
</gene>
<evidence type="ECO:0000256" key="22">
    <source>
        <dbReference type="PROSITE-ProRule" id="PRU00333"/>
    </source>
</evidence>
<dbReference type="NCBIfam" id="TIGR02082">
    <property type="entry name" value="metH"/>
    <property type="match status" value="1"/>
</dbReference>
<comment type="cofactor">
    <cofactor evidence="2 21 22">
        <name>Zn(2+)</name>
        <dbReference type="ChEBI" id="CHEBI:29105"/>
    </cofactor>
</comment>
<comment type="catalytic activity">
    <reaction evidence="1 21">
        <text>(6S)-5-methyl-5,6,7,8-tetrahydrofolate + L-homocysteine = (6S)-5,6,7,8-tetrahydrofolate + L-methionine</text>
        <dbReference type="Rhea" id="RHEA:11172"/>
        <dbReference type="ChEBI" id="CHEBI:18608"/>
        <dbReference type="ChEBI" id="CHEBI:57453"/>
        <dbReference type="ChEBI" id="CHEBI:57844"/>
        <dbReference type="ChEBI" id="CHEBI:58199"/>
        <dbReference type="EC" id="2.1.1.13"/>
    </reaction>
</comment>
<feature type="domain" description="AdoMet activation" evidence="25">
    <location>
        <begin position="886"/>
        <end position="1208"/>
    </location>
</feature>
<evidence type="ECO:0000259" key="27">
    <source>
        <dbReference type="PROSITE" id="PS51337"/>
    </source>
</evidence>
<evidence type="ECO:0000259" key="23">
    <source>
        <dbReference type="PROSITE" id="PS50970"/>
    </source>
</evidence>
<evidence type="ECO:0000256" key="10">
    <source>
        <dbReference type="ARBA" id="ARBA00022628"/>
    </source>
</evidence>
<dbReference type="Gene3D" id="3.40.50.280">
    <property type="entry name" value="Cobalamin-binding domain"/>
    <property type="match status" value="1"/>
</dbReference>
<dbReference type="InterPro" id="IPR037010">
    <property type="entry name" value="VitB12-dep_Met_synth_activ_sf"/>
</dbReference>
<evidence type="ECO:0000256" key="7">
    <source>
        <dbReference type="ARBA" id="ARBA00013998"/>
    </source>
</evidence>
<dbReference type="Pfam" id="PF02965">
    <property type="entry name" value="Met_synt_B12"/>
    <property type="match status" value="1"/>
</dbReference>
<evidence type="ECO:0000256" key="20">
    <source>
        <dbReference type="NCBIfam" id="TIGR02082"/>
    </source>
</evidence>
<evidence type="ECO:0000256" key="16">
    <source>
        <dbReference type="ARBA" id="ARBA00023167"/>
    </source>
</evidence>
<dbReference type="CDD" id="cd02069">
    <property type="entry name" value="methionine_synthase_B12_BD"/>
    <property type="match status" value="1"/>
</dbReference>
<comment type="cofactor">
    <cofactor evidence="3 21">
        <name>methylcob(III)alamin</name>
        <dbReference type="ChEBI" id="CHEBI:28115"/>
    </cofactor>
</comment>
<evidence type="ECO:0000259" key="26">
    <source>
        <dbReference type="PROSITE" id="PS51332"/>
    </source>
</evidence>
<dbReference type="Pfam" id="PF02574">
    <property type="entry name" value="S-methyl_trans"/>
    <property type="match status" value="1"/>
</dbReference>
<dbReference type="RefSeq" id="WP_406786289.1">
    <property type="nucleotide sequence ID" value="NZ_JBJIAA010000003.1"/>
</dbReference>
<dbReference type="InterPro" id="IPR036724">
    <property type="entry name" value="Cobalamin-bd_sf"/>
</dbReference>
<evidence type="ECO:0000256" key="19">
    <source>
        <dbReference type="ARBA" id="ARBA00031040"/>
    </source>
</evidence>
<sequence length="1208" mass="134058">MSSNIIDLLNKKILVLDGAMGTCIQGYDLNEHDFCGSLHCHVNQKGNNDILNLTNPEVIKAIHSKYLEAGADIIETNTFNGTKISQADYNTEDKIYEINFNGAMLAKEAADYFTKETPEQPRFVAGSIGPTNRTLSMSPDVENPGFRSISFDDMFSAYSEQIEGLVDGGVDLLLIETVFDGLNARAAILAAESVFEKKFIKLPIIISGTIADKSGRILSGQTLDAFAESMKNENVIAIGLNCSFGAKELVPFIRQLSETQNKYISFYPNAGLPNSLGEYEELPEETAALVKKLALAGNINIVGGCCGTTPAHIKAISSAVKDIQPRKVPKLEPETIYCGLETVKINKESNFINVGERTNVAGSAKFARLIREKNYEEALSVARHQVENGAQIIDVNFDDALLDAKVEMETFLRLVASEPEISKVPIMIDSSNFEVLETGLKSIQGKAIVNSISLKVGEKRFLEEAKIIKNFGAGVVVMAFDEMGQAETFERKIEICKRAYDLLTKKINFPPENIIFDPNILAIATGIEDHDNYAVNYIKAVKWIKENLPYAKVSGGVSNLSFSFRGNNIIRKAMHSVFLYHAINAGMDMGIVNPGMIDLYDDIDKELLDKVEAVILNKSSDASEKLLEFAETYKSTEQAQNRTSDTWRTKNCSERLSYALVKGNVEFIAEDIEEARKEYKSALEIIEQPLMNGMKKVGELFGAGKMFLPQVVKSARVMKKAVECLLPYINAEKGNSTSAGKVVFATVKGDVHDIGKNIVSVVLSCNNFEVIDLGVMVPSETILETAVKEKADIIALSGLITPSLNEMSHVAEEMKRQGLDIPLIVGGAATSKTHTALKIATKYDKVIHSTDASNAVEVTKNLMSSSSKNYIDKINNEYETIRKTFSEHKAELVSIEEARKNKFNINFEKTEINTPNFIGIKKFINFPLKELRKYIDWTFFFTAWDMGMIYPQILEDSKYGTEAKKLLCDANKMLDLFESKNIISANGVLGIFPANSTGDDIEVYHNEKVITFNMLRQQQVLKSNSFKCLSDYIAPKESGIKDYLGGFIVTAGIGAKEYSEKLKKNGDEYGAAMVKILCDRLAEAFSEVLHLEVRKSYFGYAPNENLPLSDLLKGAYRGIRPAFGYPCLNNHAEKAKLFDMLYKEGNIGVNLTESYMMDPVSSTCGLYFANKEAKYFTINKIGKDQLEDYAKRSKTDTKELEKLFNTLL</sequence>
<dbReference type="InterPro" id="IPR033706">
    <property type="entry name" value="Met_synthase_B12-bd"/>
</dbReference>
<comment type="pathway">
    <text evidence="4 21">Amino-acid biosynthesis; L-methionine biosynthesis via de novo pathway; L-methionine from L-homocysteine (MetH route): step 1/1.</text>
</comment>
<dbReference type="Pfam" id="PF02607">
    <property type="entry name" value="B12-binding_2"/>
    <property type="match status" value="1"/>
</dbReference>
<dbReference type="Pfam" id="PF02310">
    <property type="entry name" value="B12-binding"/>
    <property type="match status" value="1"/>
</dbReference>
<evidence type="ECO:0000256" key="14">
    <source>
        <dbReference type="ARBA" id="ARBA00022737"/>
    </source>
</evidence>
<dbReference type="SUPFAM" id="SSF51717">
    <property type="entry name" value="Dihydropteroate synthetase-like"/>
    <property type="match status" value="1"/>
</dbReference>
<dbReference type="PROSITE" id="PS50970">
    <property type="entry name" value="HCY"/>
    <property type="match status" value="1"/>
</dbReference>
<feature type="binding site" evidence="22">
    <location>
        <position position="305"/>
    </location>
    <ligand>
        <name>Zn(2+)</name>
        <dbReference type="ChEBI" id="CHEBI:29105"/>
    </ligand>
</feature>
<feature type="domain" description="Pterin-binding" evidence="24">
    <location>
        <begin position="351"/>
        <end position="612"/>
    </location>
</feature>
<feature type="domain" description="B12-binding" evidence="26">
    <location>
        <begin position="739"/>
        <end position="873"/>
    </location>
</feature>
<dbReference type="InterPro" id="IPR036589">
    <property type="entry name" value="HCY_dom_sf"/>
</dbReference>
<evidence type="ECO:0000313" key="28">
    <source>
        <dbReference type="EMBL" id="MFL0249620.1"/>
    </source>
</evidence>
<dbReference type="PROSITE" id="PS50972">
    <property type="entry name" value="PTERIN_BINDING"/>
    <property type="match status" value="1"/>
</dbReference>
<evidence type="ECO:0000256" key="2">
    <source>
        <dbReference type="ARBA" id="ARBA00001947"/>
    </source>
</evidence>
<evidence type="ECO:0000256" key="3">
    <source>
        <dbReference type="ARBA" id="ARBA00001956"/>
    </source>
</evidence>
<dbReference type="Gene3D" id="3.20.20.330">
    <property type="entry name" value="Homocysteine-binding-like domain"/>
    <property type="match status" value="1"/>
</dbReference>
<comment type="function">
    <text evidence="18 21">Catalyzes the transfer of a methyl group from methyl-cobalamin to homocysteine, yielding enzyme-bound cob(I)alamin and methionine. Subsequently, remethylates the cofactor using methyltetrahydrofolate.</text>
</comment>
<dbReference type="EMBL" id="JBJIAA010000003">
    <property type="protein sequence ID" value="MFL0249620.1"/>
    <property type="molecule type" value="Genomic_DNA"/>
</dbReference>
<evidence type="ECO:0000313" key="29">
    <source>
        <dbReference type="Proteomes" id="UP001623592"/>
    </source>
</evidence>
<keyword evidence="10 21" id="KW-0846">Cobalamin</keyword>
<evidence type="ECO:0000256" key="15">
    <source>
        <dbReference type="ARBA" id="ARBA00022833"/>
    </source>
</evidence>
<dbReference type="PANTHER" id="PTHR45833:SF1">
    <property type="entry name" value="METHIONINE SYNTHASE"/>
    <property type="match status" value="1"/>
</dbReference>
<dbReference type="InterPro" id="IPR011005">
    <property type="entry name" value="Dihydropteroate_synth-like_sf"/>
</dbReference>
<evidence type="ECO:0000256" key="8">
    <source>
        <dbReference type="ARBA" id="ARBA00022603"/>
    </source>
</evidence>
<keyword evidence="15 21" id="KW-0862">Zinc</keyword>
<dbReference type="InterPro" id="IPR000489">
    <property type="entry name" value="Pterin-binding_dom"/>
</dbReference>
<accession>A0ABW8TD78</accession>
<evidence type="ECO:0000259" key="25">
    <source>
        <dbReference type="PROSITE" id="PS50974"/>
    </source>
</evidence>
<feature type="domain" description="Hcy-binding" evidence="23">
    <location>
        <begin position="2"/>
        <end position="320"/>
    </location>
</feature>
<dbReference type="SUPFAM" id="SSF56507">
    <property type="entry name" value="Methionine synthase activation domain-like"/>
    <property type="match status" value="1"/>
</dbReference>
<feature type="binding site" evidence="22">
    <location>
        <position position="242"/>
    </location>
    <ligand>
        <name>Zn(2+)</name>
        <dbReference type="ChEBI" id="CHEBI:29105"/>
    </ligand>
</feature>
<keyword evidence="11 21" id="KW-0808">Transferase</keyword>
<dbReference type="InterPro" id="IPR011822">
    <property type="entry name" value="MetH"/>
</dbReference>
<dbReference type="PIRSF" id="PIRSF000381">
    <property type="entry name" value="MetH"/>
    <property type="match status" value="1"/>
</dbReference>
<comment type="domain">
    <text evidence="21">Modular enzyme with four functionally distinct domains. The isolated Hcy-binding domain catalyzes methyl transfer from free methylcobalamin to homocysteine. The Hcy-binding domain in association with the pterin-binding domain catalyzes the methylation of cob(I)alamin by methyltetrahydrofolate and the methylation of homocysteine. The B12-binding domain binds the cofactor. The AdoMet activation domain binds S-adenosyl-L-methionine. Under aerobic conditions cob(I)alamin can be converted to inactive cob(II)alamin. Reductive methylation by S-adenosyl-L-methionine and flavodoxin regenerates methylcobalamin.</text>
</comment>
<evidence type="ECO:0000256" key="5">
    <source>
        <dbReference type="ARBA" id="ARBA00010398"/>
    </source>
</evidence>
<evidence type="ECO:0000256" key="21">
    <source>
        <dbReference type="PIRNR" id="PIRNR000381"/>
    </source>
</evidence>
<evidence type="ECO:0000256" key="6">
    <source>
        <dbReference type="ARBA" id="ARBA00012032"/>
    </source>
</evidence>
<dbReference type="CDD" id="cd00740">
    <property type="entry name" value="MeTr"/>
    <property type="match status" value="1"/>
</dbReference>
<dbReference type="SUPFAM" id="SSF52242">
    <property type="entry name" value="Cobalamin (vitamin B12)-binding domain"/>
    <property type="match status" value="1"/>
</dbReference>
<evidence type="ECO:0000256" key="18">
    <source>
        <dbReference type="ARBA" id="ARBA00025552"/>
    </source>
</evidence>
<dbReference type="InterPro" id="IPR036594">
    <property type="entry name" value="Meth_synthase_dom"/>
</dbReference>
<evidence type="ECO:0000256" key="13">
    <source>
        <dbReference type="ARBA" id="ARBA00022723"/>
    </source>
</evidence>
<organism evidence="28 29">
    <name type="scientific">Clostridium neuense</name>
    <dbReference type="NCBI Taxonomy" id="1728934"/>
    <lineage>
        <taxon>Bacteria</taxon>
        <taxon>Bacillati</taxon>
        <taxon>Bacillota</taxon>
        <taxon>Clostridia</taxon>
        <taxon>Eubacteriales</taxon>
        <taxon>Clostridiaceae</taxon>
        <taxon>Clostridium</taxon>
    </lineage>
</organism>
<dbReference type="SUPFAM" id="SSF82282">
    <property type="entry name" value="Homocysteine S-methyltransferase"/>
    <property type="match status" value="1"/>
</dbReference>
<dbReference type="Pfam" id="PF00809">
    <property type="entry name" value="Pterin_bind"/>
    <property type="match status" value="1"/>
</dbReference>
<dbReference type="InterPro" id="IPR050554">
    <property type="entry name" value="Met_Synthase/Corrinoid"/>
</dbReference>
<dbReference type="InterPro" id="IPR006158">
    <property type="entry name" value="Cobalamin-bd"/>
</dbReference>
<evidence type="ECO:0000256" key="9">
    <source>
        <dbReference type="ARBA" id="ARBA00022605"/>
    </source>
</evidence>
<dbReference type="Gene3D" id="3.10.196.10">
    <property type="entry name" value="Vitamin B12-dependent methionine synthase, activation domain"/>
    <property type="match status" value="1"/>
</dbReference>
<dbReference type="InterPro" id="IPR003726">
    <property type="entry name" value="HCY_dom"/>
</dbReference>
<dbReference type="GO" id="GO:0008705">
    <property type="term" value="F:methionine synthase activity"/>
    <property type="evidence" value="ECO:0007669"/>
    <property type="project" value="UniProtKB-EC"/>
</dbReference>
<evidence type="ECO:0000256" key="12">
    <source>
        <dbReference type="ARBA" id="ARBA00022691"/>
    </source>
</evidence>
<dbReference type="PANTHER" id="PTHR45833">
    <property type="entry name" value="METHIONINE SYNTHASE"/>
    <property type="match status" value="1"/>
</dbReference>
<dbReference type="NCBIfam" id="NF007024">
    <property type="entry name" value="PRK09490.1"/>
    <property type="match status" value="1"/>
</dbReference>
<dbReference type="PROSITE" id="PS51337">
    <property type="entry name" value="B12_BINDING_NTER"/>
    <property type="match status" value="1"/>
</dbReference>
<keyword evidence="14" id="KW-0677">Repeat</keyword>
<keyword evidence="16 21" id="KW-0486">Methionine biosynthesis</keyword>
<dbReference type="Proteomes" id="UP001623592">
    <property type="component" value="Unassembled WGS sequence"/>
</dbReference>
<dbReference type="Gene3D" id="3.20.20.20">
    <property type="entry name" value="Dihydropteroate synthase-like"/>
    <property type="match status" value="1"/>
</dbReference>
<evidence type="ECO:0000256" key="11">
    <source>
        <dbReference type="ARBA" id="ARBA00022679"/>
    </source>
</evidence>
<keyword evidence="12 21" id="KW-0949">S-adenosyl-L-methionine</keyword>
<dbReference type="PROSITE" id="PS50974">
    <property type="entry name" value="ADOMET_ACTIVATION"/>
    <property type="match status" value="1"/>
</dbReference>
<evidence type="ECO:0000256" key="17">
    <source>
        <dbReference type="ARBA" id="ARBA00023285"/>
    </source>
</evidence>
<dbReference type="Gene3D" id="1.10.288.10">
    <property type="entry name" value="Cobalamin-dependent Methionine Synthase, domain 2"/>
    <property type="match status" value="1"/>
</dbReference>
<dbReference type="InterPro" id="IPR004223">
    <property type="entry name" value="VitB12-dep_Met_synth_activ_dom"/>
</dbReference>
<keyword evidence="8 21" id="KW-0489">Methyltransferase</keyword>
<dbReference type="Gene3D" id="1.10.1240.10">
    <property type="entry name" value="Methionine synthase domain"/>
    <property type="match status" value="1"/>
</dbReference>
<comment type="caution">
    <text evidence="28">The sequence shown here is derived from an EMBL/GenBank/DDBJ whole genome shotgun (WGS) entry which is preliminary data.</text>
</comment>
<dbReference type="EC" id="2.1.1.13" evidence="6 20"/>
<comment type="similarity">
    <text evidence="5">Belongs to the vitamin-B12 dependent methionine synthase family.</text>
</comment>
<name>A0ABW8TD78_9CLOT</name>
<feature type="domain" description="B12-binding N-terminal" evidence="27">
    <location>
        <begin position="643"/>
        <end position="737"/>
    </location>
</feature>
<dbReference type="GO" id="GO:0032259">
    <property type="term" value="P:methylation"/>
    <property type="evidence" value="ECO:0007669"/>
    <property type="project" value="UniProtKB-KW"/>
</dbReference>
<reference evidence="28 29" key="1">
    <citation type="submission" date="2024-11" db="EMBL/GenBank/DDBJ databases">
        <authorList>
            <person name="Heng Y.C."/>
            <person name="Lim A.C.H."/>
            <person name="Lee J.K.Y."/>
            <person name="Kittelmann S."/>
        </authorList>
    </citation>
    <scope>NUCLEOTIDE SEQUENCE [LARGE SCALE GENOMIC DNA]</scope>
    <source>
        <strain evidence="28 29">WILCCON 0114</strain>
    </source>
</reference>
<keyword evidence="9 21" id="KW-0028">Amino-acid biosynthesis</keyword>
<evidence type="ECO:0000256" key="1">
    <source>
        <dbReference type="ARBA" id="ARBA00001700"/>
    </source>
</evidence>
<evidence type="ECO:0000256" key="4">
    <source>
        <dbReference type="ARBA" id="ARBA00005178"/>
    </source>
</evidence>
<dbReference type="SMART" id="SM01018">
    <property type="entry name" value="B12-binding_2"/>
    <property type="match status" value="1"/>
</dbReference>
<dbReference type="PROSITE" id="PS51332">
    <property type="entry name" value="B12_BINDING"/>
    <property type="match status" value="1"/>
</dbReference>
<protein>
    <recommendedName>
        <fullName evidence="7 20">Methionine synthase</fullName>
        <ecNumber evidence="6 20">2.1.1.13</ecNumber>
    </recommendedName>
    <alternativeName>
        <fullName evidence="19 21">5-methyltetrahydrofolate--homocysteine methyltransferase</fullName>
    </alternativeName>
</protein>
<evidence type="ECO:0000259" key="24">
    <source>
        <dbReference type="PROSITE" id="PS50972"/>
    </source>
</evidence>
<keyword evidence="13 21" id="KW-0479">Metal-binding</keyword>
<proteinExistence type="inferred from homology"/>
<feature type="binding site" evidence="22">
    <location>
        <position position="306"/>
    </location>
    <ligand>
        <name>Zn(2+)</name>
        <dbReference type="ChEBI" id="CHEBI:29105"/>
    </ligand>
</feature>